<proteinExistence type="predicted"/>
<organism evidence="2">
    <name type="scientific">marine sediment metagenome</name>
    <dbReference type="NCBI Taxonomy" id="412755"/>
    <lineage>
        <taxon>unclassified sequences</taxon>
        <taxon>metagenomes</taxon>
        <taxon>ecological metagenomes</taxon>
    </lineage>
</organism>
<evidence type="ECO:0000313" key="2">
    <source>
        <dbReference type="EMBL" id="KKN44467.1"/>
    </source>
</evidence>
<feature type="region of interest" description="Disordered" evidence="1">
    <location>
        <begin position="203"/>
        <end position="233"/>
    </location>
</feature>
<sequence length="420" mass="45707">MAIVVVTPNGTEYFYAASGVVIDNVIEWTSDTNNNVTIAYSKDSGSGYTNIATGVASVSGSNTYDWSLDGTEYSDILGSATSDGDMRIKITDETTSANDESDADFTMRQVSLIGLKPNGTDNTLPINNKNLVNIVWAESYDASMSNVKIEYSINGGSSFADLVVSTANTGSYIWNPDQAPTSFTGNNTQLVLRISSADAGHENNILTGPGNFSTTDNTDDSTGSTPASIYGTNKDFPDRFEAHGRVGTEKAQILDEVIVLGQLEAGPNVRLTQRFEDGDHAEYDPKGGSKELKRAFNVIFDTRNNVPRTLRVVADINSAEPDWLGTNGFYGRRYSKRINHNWGLASAYDLQVDIKQVPAGSFPDSSERIAQWEYVDENNIDIYYIKKNTADAGVPPILSKDEIDIVDNDQFQVTLVEIPG</sequence>
<reference evidence="2" key="1">
    <citation type="journal article" date="2015" name="Nature">
        <title>Complex archaea that bridge the gap between prokaryotes and eukaryotes.</title>
        <authorList>
            <person name="Spang A."/>
            <person name="Saw J.H."/>
            <person name="Jorgensen S.L."/>
            <person name="Zaremba-Niedzwiedzka K."/>
            <person name="Martijn J."/>
            <person name="Lind A.E."/>
            <person name="van Eijk R."/>
            <person name="Schleper C."/>
            <person name="Guy L."/>
            <person name="Ettema T.J."/>
        </authorList>
    </citation>
    <scope>NUCLEOTIDE SEQUENCE</scope>
</reference>
<dbReference type="EMBL" id="LAZR01001449">
    <property type="protein sequence ID" value="KKN44467.1"/>
    <property type="molecule type" value="Genomic_DNA"/>
</dbReference>
<feature type="compositionally biased region" description="Low complexity" evidence="1">
    <location>
        <begin position="213"/>
        <end position="225"/>
    </location>
</feature>
<protein>
    <submittedName>
        <fullName evidence="2">Uncharacterized protein</fullName>
    </submittedName>
</protein>
<name>A0A0F9R5A7_9ZZZZ</name>
<comment type="caution">
    <text evidence="2">The sequence shown here is derived from an EMBL/GenBank/DDBJ whole genome shotgun (WGS) entry which is preliminary data.</text>
</comment>
<gene>
    <name evidence="2" type="ORF">LCGC14_0692790</name>
</gene>
<dbReference type="AlphaFoldDB" id="A0A0F9R5A7"/>
<evidence type="ECO:0000256" key="1">
    <source>
        <dbReference type="SAM" id="MobiDB-lite"/>
    </source>
</evidence>
<accession>A0A0F9R5A7</accession>